<feature type="signal peptide" evidence="1">
    <location>
        <begin position="1"/>
        <end position="19"/>
    </location>
</feature>
<keyword evidence="3" id="KW-1185">Reference proteome</keyword>
<gene>
    <name evidence="2" type="ORF">SAMN04488568_10427</name>
</gene>
<accession>A0A1G9PTK2</accession>
<dbReference type="STRING" id="144026.SAMN04488568_10427"/>
<evidence type="ECO:0000313" key="2">
    <source>
        <dbReference type="EMBL" id="SDM02069.1"/>
    </source>
</evidence>
<protein>
    <submittedName>
        <fullName evidence="2">Uncharacterized protein</fullName>
    </submittedName>
</protein>
<dbReference type="AlphaFoldDB" id="A0A1G9PTK2"/>
<dbReference type="OrthoDB" id="7630621at2"/>
<sequence>MRRMILILACLMLAAPAWSQSGDANLRRPGIMSVDTEGGEAQFVVGDAAWGDVLVTLSALRNTETGQSPAIAQQLWERRDINPPFFLFEVARLTVATDPDRALQAYFLGRARSIYDASRCIDSSALNVVGAASEYAGPEVTELMNSDPARLEAALAATIASGEIFTSQASPWWACSYGNAAYFAAVNQADMPGAEWLKVEAVWPALRAAISNNLDANLAMIREGQAASAQ</sequence>
<dbReference type="Proteomes" id="UP000199759">
    <property type="component" value="Unassembled WGS sequence"/>
</dbReference>
<dbReference type="EMBL" id="FNHG01000004">
    <property type="protein sequence ID" value="SDM02069.1"/>
    <property type="molecule type" value="Genomic_DNA"/>
</dbReference>
<evidence type="ECO:0000313" key="3">
    <source>
        <dbReference type="Proteomes" id="UP000199759"/>
    </source>
</evidence>
<keyword evidence="1" id="KW-0732">Signal</keyword>
<feature type="chain" id="PRO_5011432868" evidence="1">
    <location>
        <begin position="20"/>
        <end position="230"/>
    </location>
</feature>
<organism evidence="2 3">
    <name type="scientific">Maricaulis salignorans</name>
    <dbReference type="NCBI Taxonomy" id="144026"/>
    <lineage>
        <taxon>Bacteria</taxon>
        <taxon>Pseudomonadati</taxon>
        <taxon>Pseudomonadota</taxon>
        <taxon>Alphaproteobacteria</taxon>
        <taxon>Maricaulales</taxon>
        <taxon>Maricaulaceae</taxon>
        <taxon>Maricaulis</taxon>
    </lineage>
</organism>
<reference evidence="2 3" key="1">
    <citation type="submission" date="2016-10" db="EMBL/GenBank/DDBJ databases">
        <authorList>
            <person name="de Groot N.N."/>
        </authorList>
    </citation>
    <scope>NUCLEOTIDE SEQUENCE [LARGE SCALE GENOMIC DNA]</scope>
    <source>
        <strain evidence="2 3">DSM 16077</strain>
    </source>
</reference>
<evidence type="ECO:0000256" key="1">
    <source>
        <dbReference type="SAM" id="SignalP"/>
    </source>
</evidence>
<proteinExistence type="predicted"/>
<name>A0A1G9PTK2_9PROT</name>
<dbReference type="RefSeq" id="WP_143024050.1">
    <property type="nucleotide sequence ID" value="NZ_FNHG01000004.1"/>
</dbReference>